<gene>
    <name evidence="3" type="ORF">HLA91_04930</name>
</gene>
<evidence type="ECO:0000313" key="4">
    <source>
        <dbReference type="Proteomes" id="UP000549517"/>
    </source>
</evidence>
<dbReference type="InterPro" id="IPR001845">
    <property type="entry name" value="HTH_ArsR_DNA-bd_dom"/>
</dbReference>
<dbReference type="SMART" id="SM00418">
    <property type="entry name" value="HTH_ARSR"/>
    <property type="match status" value="1"/>
</dbReference>
<dbReference type="SUPFAM" id="SSF46785">
    <property type="entry name" value="Winged helix' DNA-binding domain"/>
    <property type="match status" value="1"/>
</dbReference>
<dbReference type="Proteomes" id="UP000549517">
    <property type="component" value="Unassembled WGS sequence"/>
</dbReference>
<dbReference type="EMBL" id="JABEMC010000002">
    <property type="protein sequence ID" value="NNG78723.1"/>
    <property type="molecule type" value="Genomic_DNA"/>
</dbReference>
<evidence type="ECO:0000256" key="1">
    <source>
        <dbReference type="SAM" id="MobiDB-lite"/>
    </source>
</evidence>
<sequence length="202" mass="20943">MTDSAPDALRERLSALEDRIAALEARQPGTAADPAPADPAPGGPASPYGSEATPHGSETPAPPAVDPARSSLWALEGLKQATGGAGGILFTGDLPQTPAGPVSWQYGRPAGYIDDLDFTAAATRLDALGHPVRLGLLQEIYLGTTSVAGLSELGRFGSTGQIYHHLQQLASAGWLESPQRGQWRIPVERVIPVLTIIIAAVG</sequence>
<organism evidence="3 4">
    <name type="scientific">Brevibacterium luteolum</name>
    <dbReference type="NCBI Taxonomy" id="199591"/>
    <lineage>
        <taxon>Bacteria</taxon>
        <taxon>Bacillati</taxon>
        <taxon>Actinomycetota</taxon>
        <taxon>Actinomycetes</taxon>
        <taxon>Micrococcales</taxon>
        <taxon>Brevibacteriaceae</taxon>
        <taxon>Brevibacterium</taxon>
    </lineage>
</organism>
<dbReference type="InterPro" id="IPR011991">
    <property type="entry name" value="ArsR-like_HTH"/>
</dbReference>
<dbReference type="InterPro" id="IPR036388">
    <property type="entry name" value="WH-like_DNA-bd_sf"/>
</dbReference>
<dbReference type="AlphaFoldDB" id="A0A849APR4"/>
<feature type="domain" description="HTH arsR-type" evidence="2">
    <location>
        <begin position="123"/>
        <end position="202"/>
    </location>
</feature>
<proteinExistence type="predicted"/>
<dbReference type="RefSeq" id="WP_170273790.1">
    <property type="nucleotide sequence ID" value="NZ_BAAAKH010000007.1"/>
</dbReference>
<dbReference type="GO" id="GO:0003700">
    <property type="term" value="F:DNA-binding transcription factor activity"/>
    <property type="evidence" value="ECO:0007669"/>
    <property type="project" value="InterPro"/>
</dbReference>
<reference evidence="3 4" key="1">
    <citation type="submission" date="2020-05" db="EMBL/GenBank/DDBJ databases">
        <title>MicrobeNet Type strains.</title>
        <authorList>
            <person name="Nicholson A.C."/>
        </authorList>
    </citation>
    <scope>NUCLEOTIDE SEQUENCE [LARGE SCALE GENOMIC DNA]</scope>
    <source>
        <strain evidence="3 4">CCUG 46604</strain>
    </source>
</reference>
<evidence type="ECO:0000259" key="2">
    <source>
        <dbReference type="SMART" id="SM00418"/>
    </source>
</evidence>
<dbReference type="CDD" id="cd00090">
    <property type="entry name" value="HTH_ARSR"/>
    <property type="match status" value="1"/>
</dbReference>
<dbReference type="Gene3D" id="1.10.10.10">
    <property type="entry name" value="Winged helix-like DNA-binding domain superfamily/Winged helix DNA-binding domain"/>
    <property type="match status" value="1"/>
</dbReference>
<protein>
    <submittedName>
        <fullName evidence="3">Winged helix-turn-helix transcriptional regulator</fullName>
    </submittedName>
</protein>
<feature type="region of interest" description="Disordered" evidence="1">
    <location>
        <begin position="19"/>
        <end position="67"/>
    </location>
</feature>
<accession>A0A849APR4</accession>
<dbReference type="InterPro" id="IPR036390">
    <property type="entry name" value="WH_DNA-bd_sf"/>
</dbReference>
<comment type="caution">
    <text evidence="3">The sequence shown here is derived from an EMBL/GenBank/DDBJ whole genome shotgun (WGS) entry which is preliminary data.</text>
</comment>
<evidence type="ECO:0000313" key="3">
    <source>
        <dbReference type="EMBL" id="NNG78723.1"/>
    </source>
</evidence>
<name>A0A849APR4_9MICO</name>